<evidence type="ECO:0000256" key="1">
    <source>
        <dbReference type="SAM" id="MobiDB-lite"/>
    </source>
</evidence>
<sequence length="123" mass="13222">MFSPGTAPFDRSRSSQIGRGGARTEGEESGRPGAPPVGYLPCRPPRPGSDRVIVELCGTHDGRRVLTVYSSITALVLCRGTRQAWIGIRLDAIAELRSAVCADAVALDLPIPGRTIEHESVRW</sequence>
<evidence type="ECO:0000313" key="3">
    <source>
        <dbReference type="Proteomes" id="UP000305546"/>
    </source>
</evidence>
<reference evidence="2 3" key="1">
    <citation type="submission" date="2019-06" db="EMBL/GenBank/DDBJ databases">
        <title>Amycolatopsis alkalitolerans sp. nov., isolated from Gastrodia elata Blume.</title>
        <authorList>
            <person name="Narsing Rao M.P."/>
            <person name="Li W.J."/>
        </authorList>
    </citation>
    <scope>NUCLEOTIDE SEQUENCE [LARGE SCALE GENOMIC DNA]</scope>
    <source>
        <strain evidence="2 3">SYSUP0005</strain>
    </source>
</reference>
<dbReference type="NCBIfam" id="NF042914">
    <property type="entry name" value="SAV915_dom"/>
    <property type="match status" value="1"/>
</dbReference>
<evidence type="ECO:0008006" key="4">
    <source>
        <dbReference type="Google" id="ProtNLM"/>
    </source>
</evidence>
<feature type="region of interest" description="Disordered" evidence="1">
    <location>
        <begin position="1"/>
        <end position="45"/>
    </location>
</feature>
<proteinExistence type="predicted"/>
<name>A0A5C4M5L7_9PSEU</name>
<protein>
    <recommendedName>
        <fullName evidence="4">SseB family protein</fullName>
    </recommendedName>
</protein>
<dbReference type="RefSeq" id="WP_139095230.1">
    <property type="nucleotide sequence ID" value="NZ_VDFW01000003.1"/>
</dbReference>
<keyword evidence="3" id="KW-1185">Reference proteome</keyword>
<dbReference type="Proteomes" id="UP000305546">
    <property type="component" value="Unassembled WGS sequence"/>
</dbReference>
<gene>
    <name evidence="2" type="ORF">FG385_04000</name>
</gene>
<dbReference type="OrthoDB" id="3256619at2"/>
<dbReference type="EMBL" id="VDFW01000003">
    <property type="protein sequence ID" value="TNC28452.1"/>
    <property type="molecule type" value="Genomic_DNA"/>
</dbReference>
<accession>A0A5C4M5L7</accession>
<organism evidence="2 3">
    <name type="scientific">Amycolatopsis alkalitolerans</name>
    <dbReference type="NCBI Taxonomy" id="2547244"/>
    <lineage>
        <taxon>Bacteria</taxon>
        <taxon>Bacillati</taxon>
        <taxon>Actinomycetota</taxon>
        <taxon>Actinomycetes</taxon>
        <taxon>Pseudonocardiales</taxon>
        <taxon>Pseudonocardiaceae</taxon>
        <taxon>Amycolatopsis</taxon>
    </lineage>
</organism>
<evidence type="ECO:0000313" key="2">
    <source>
        <dbReference type="EMBL" id="TNC28452.1"/>
    </source>
</evidence>
<comment type="caution">
    <text evidence="2">The sequence shown here is derived from an EMBL/GenBank/DDBJ whole genome shotgun (WGS) entry which is preliminary data.</text>
</comment>
<dbReference type="InterPro" id="IPR049975">
    <property type="entry name" value="SAV_915-like_dom"/>
</dbReference>
<dbReference type="AlphaFoldDB" id="A0A5C4M5L7"/>